<sequence>MHQPSASWSRPTPLLPPAATEQQISATSPTISLKPTSTQPPPLQLMLQQHDTSGSDMPGWDASASNDSVTPPYTSSELNVMGATAKDEPHMGPQQGAQLLPIDMRDPERTKLEKRRLLKRIAKAKYRQRKLDYISKLETEASALNTENVELMLTATNLCGELLQLKKKLTDHVSHGCQIKPPHAP</sequence>
<protein>
    <submittedName>
        <fullName evidence="1">Uncharacterized protein</fullName>
    </submittedName>
</protein>
<evidence type="ECO:0000313" key="2">
    <source>
        <dbReference type="Proteomes" id="UP000821845"/>
    </source>
</evidence>
<dbReference type="Proteomes" id="UP000821845">
    <property type="component" value="Chromosome 11"/>
</dbReference>
<keyword evidence="2" id="KW-1185">Reference proteome</keyword>
<evidence type="ECO:0000313" key="1">
    <source>
        <dbReference type="EMBL" id="KAH6940898.1"/>
    </source>
</evidence>
<organism evidence="1 2">
    <name type="scientific">Hyalomma asiaticum</name>
    <name type="common">Tick</name>
    <dbReference type="NCBI Taxonomy" id="266040"/>
    <lineage>
        <taxon>Eukaryota</taxon>
        <taxon>Metazoa</taxon>
        <taxon>Ecdysozoa</taxon>
        <taxon>Arthropoda</taxon>
        <taxon>Chelicerata</taxon>
        <taxon>Arachnida</taxon>
        <taxon>Acari</taxon>
        <taxon>Parasitiformes</taxon>
        <taxon>Ixodida</taxon>
        <taxon>Ixodoidea</taxon>
        <taxon>Ixodidae</taxon>
        <taxon>Hyalomminae</taxon>
        <taxon>Hyalomma</taxon>
    </lineage>
</organism>
<dbReference type="EMBL" id="CM023491">
    <property type="protein sequence ID" value="KAH6940898.1"/>
    <property type="molecule type" value="Genomic_DNA"/>
</dbReference>
<proteinExistence type="predicted"/>
<reference evidence="1" key="1">
    <citation type="submission" date="2020-05" db="EMBL/GenBank/DDBJ databases">
        <title>Large-scale comparative analyses of tick genomes elucidate their genetic diversity and vector capacities.</title>
        <authorList>
            <person name="Jia N."/>
            <person name="Wang J."/>
            <person name="Shi W."/>
            <person name="Du L."/>
            <person name="Sun Y."/>
            <person name="Zhan W."/>
            <person name="Jiang J."/>
            <person name="Wang Q."/>
            <person name="Zhang B."/>
            <person name="Ji P."/>
            <person name="Sakyi L.B."/>
            <person name="Cui X."/>
            <person name="Yuan T."/>
            <person name="Jiang B."/>
            <person name="Yang W."/>
            <person name="Lam T.T.-Y."/>
            <person name="Chang Q."/>
            <person name="Ding S."/>
            <person name="Wang X."/>
            <person name="Zhu J."/>
            <person name="Ruan X."/>
            <person name="Zhao L."/>
            <person name="Wei J."/>
            <person name="Que T."/>
            <person name="Du C."/>
            <person name="Cheng J."/>
            <person name="Dai P."/>
            <person name="Han X."/>
            <person name="Huang E."/>
            <person name="Gao Y."/>
            <person name="Liu J."/>
            <person name="Shao H."/>
            <person name="Ye R."/>
            <person name="Li L."/>
            <person name="Wei W."/>
            <person name="Wang X."/>
            <person name="Wang C."/>
            <person name="Yang T."/>
            <person name="Huo Q."/>
            <person name="Li W."/>
            <person name="Guo W."/>
            <person name="Chen H."/>
            <person name="Zhou L."/>
            <person name="Ni X."/>
            <person name="Tian J."/>
            <person name="Zhou Y."/>
            <person name="Sheng Y."/>
            <person name="Liu T."/>
            <person name="Pan Y."/>
            <person name="Xia L."/>
            <person name="Li J."/>
            <person name="Zhao F."/>
            <person name="Cao W."/>
        </authorList>
    </citation>
    <scope>NUCLEOTIDE SEQUENCE</scope>
    <source>
        <strain evidence="1">Hyas-2018</strain>
    </source>
</reference>
<gene>
    <name evidence="1" type="ORF">HPB50_010152</name>
</gene>
<accession>A0ACB7T1U4</accession>
<comment type="caution">
    <text evidence="1">The sequence shown here is derived from an EMBL/GenBank/DDBJ whole genome shotgun (WGS) entry which is preliminary data.</text>
</comment>
<name>A0ACB7T1U4_HYAAI</name>